<evidence type="ECO:0000259" key="1">
    <source>
        <dbReference type="SMART" id="SM01321"/>
    </source>
</evidence>
<sequence length="223" mass="26689">MARALRVDVGDEVYHVINRANGRFKIFEEDWMYQDFEYLLNEMKEEYEMRILAYVLMPNHWHLLLYPRKDGDLSETMRWLGTAHTRRYHAQTETIGGGHLYQGRYKSFIVQTDTHLLTVLKYIERNPVRARFVRSAEHWKWGSAYRRIKGTKKMRLLLADSPVSLPRDYALWVNQAEPTEEVAEIRESIRKGLPYGRESWRSRMVERHDLAQTLREPGRPKQH</sequence>
<gene>
    <name evidence="2" type="ORF">A3C21_04260</name>
</gene>
<dbReference type="Proteomes" id="UP000178572">
    <property type="component" value="Unassembled WGS sequence"/>
</dbReference>
<reference evidence="2 3" key="1">
    <citation type="journal article" date="2016" name="Nat. Commun.">
        <title>Thousands of microbial genomes shed light on interconnected biogeochemical processes in an aquifer system.</title>
        <authorList>
            <person name="Anantharaman K."/>
            <person name="Brown C.T."/>
            <person name="Hug L.A."/>
            <person name="Sharon I."/>
            <person name="Castelle C.J."/>
            <person name="Probst A.J."/>
            <person name="Thomas B.C."/>
            <person name="Singh A."/>
            <person name="Wilkins M.J."/>
            <person name="Karaoz U."/>
            <person name="Brodie E.L."/>
            <person name="Williams K.H."/>
            <person name="Hubbard S.S."/>
            <person name="Banfield J.F."/>
        </authorList>
    </citation>
    <scope>NUCLEOTIDE SEQUENCE [LARGE SCALE GENOMIC DNA]</scope>
</reference>
<dbReference type="Pfam" id="PF01797">
    <property type="entry name" value="Y1_Tnp"/>
    <property type="match status" value="1"/>
</dbReference>
<accession>A0A1F6E042</accession>
<protein>
    <recommendedName>
        <fullName evidence="1">Transposase IS200-like domain-containing protein</fullName>
    </recommendedName>
</protein>
<dbReference type="EMBL" id="MFLN01000031">
    <property type="protein sequence ID" value="OGG67006.1"/>
    <property type="molecule type" value="Genomic_DNA"/>
</dbReference>
<dbReference type="SUPFAM" id="SSF143422">
    <property type="entry name" value="Transposase IS200-like"/>
    <property type="match status" value="1"/>
</dbReference>
<dbReference type="Gene3D" id="3.30.70.1290">
    <property type="entry name" value="Transposase IS200-like"/>
    <property type="match status" value="1"/>
</dbReference>
<dbReference type="InterPro" id="IPR036515">
    <property type="entry name" value="Transposase_17_sf"/>
</dbReference>
<evidence type="ECO:0000313" key="3">
    <source>
        <dbReference type="Proteomes" id="UP000178572"/>
    </source>
</evidence>
<dbReference type="PANTHER" id="PTHR34322">
    <property type="entry name" value="TRANSPOSASE, Y1_TNP DOMAIN-CONTAINING"/>
    <property type="match status" value="1"/>
</dbReference>
<feature type="domain" description="Transposase IS200-like" evidence="1">
    <location>
        <begin position="9"/>
        <end position="126"/>
    </location>
</feature>
<dbReference type="SMART" id="SM01321">
    <property type="entry name" value="Y1_Tnp"/>
    <property type="match status" value="1"/>
</dbReference>
<dbReference type="PANTHER" id="PTHR34322:SF2">
    <property type="entry name" value="TRANSPOSASE IS200-LIKE DOMAIN-CONTAINING PROTEIN"/>
    <property type="match status" value="1"/>
</dbReference>
<evidence type="ECO:0000313" key="2">
    <source>
        <dbReference type="EMBL" id="OGG67006.1"/>
    </source>
</evidence>
<comment type="caution">
    <text evidence="2">The sequence shown here is derived from an EMBL/GenBank/DDBJ whole genome shotgun (WGS) entry which is preliminary data.</text>
</comment>
<dbReference type="AlphaFoldDB" id="A0A1F6E042"/>
<proteinExistence type="predicted"/>
<dbReference type="GO" id="GO:0006313">
    <property type="term" value="P:DNA transposition"/>
    <property type="evidence" value="ECO:0007669"/>
    <property type="project" value="InterPro"/>
</dbReference>
<organism evidence="2 3">
    <name type="scientific">Candidatus Kaiserbacteria bacterium RIFCSPHIGHO2_02_FULL_59_21</name>
    <dbReference type="NCBI Taxonomy" id="1798500"/>
    <lineage>
        <taxon>Bacteria</taxon>
        <taxon>Candidatus Kaiseribacteriota</taxon>
    </lineage>
</organism>
<dbReference type="GO" id="GO:0003677">
    <property type="term" value="F:DNA binding"/>
    <property type="evidence" value="ECO:0007669"/>
    <property type="project" value="InterPro"/>
</dbReference>
<dbReference type="InterPro" id="IPR002686">
    <property type="entry name" value="Transposase_17"/>
</dbReference>
<dbReference type="GO" id="GO:0004803">
    <property type="term" value="F:transposase activity"/>
    <property type="evidence" value="ECO:0007669"/>
    <property type="project" value="InterPro"/>
</dbReference>
<name>A0A1F6E042_9BACT</name>